<evidence type="ECO:0000313" key="2">
    <source>
        <dbReference type="EMBL" id="QWG25662.1"/>
    </source>
</evidence>
<evidence type="ECO:0000256" key="1">
    <source>
        <dbReference type="ARBA" id="ARBA00010552"/>
    </source>
</evidence>
<dbReference type="EMBL" id="CP076136">
    <property type="protein sequence ID" value="QWG25662.1"/>
    <property type="molecule type" value="Genomic_DNA"/>
</dbReference>
<comment type="similarity">
    <text evidence="1">Belongs to the RutC family.</text>
</comment>
<dbReference type="Pfam" id="PF01042">
    <property type="entry name" value="Ribonuc_L-PSP"/>
    <property type="match status" value="1"/>
</dbReference>
<dbReference type="GO" id="GO:0005829">
    <property type="term" value="C:cytosol"/>
    <property type="evidence" value="ECO:0007669"/>
    <property type="project" value="TreeGrafter"/>
</dbReference>
<dbReference type="SUPFAM" id="SSF55298">
    <property type="entry name" value="YjgF-like"/>
    <property type="match status" value="1"/>
</dbReference>
<name>A0A975RYU1_9BRAD</name>
<accession>A0A975RYU1</accession>
<keyword evidence="3" id="KW-1185">Reference proteome</keyword>
<dbReference type="PANTHER" id="PTHR11803">
    <property type="entry name" value="2-IMINOBUTANOATE/2-IMINOPROPANOATE DEAMINASE RIDA"/>
    <property type="match status" value="1"/>
</dbReference>
<dbReference type="CDD" id="cd00448">
    <property type="entry name" value="YjgF_YER057c_UK114_family"/>
    <property type="match status" value="1"/>
</dbReference>
<dbReference type="Proteomes" id="UP000676951">
    <property type="component" value="Chromosome"/>
</dbReference>
<dbReference type="InterPro" id="IPR006175">
    <property type="entry name" value="YjgF/YER057c/UK114"/>
</dbReference>
<evidence type="ECO:0000313" key="3">
    <source>
        <dbReference type="Proteomes" id="UP000676951"/>
    </source>
</evidence>
<protein>
    <submittedName>
        <fullName evidence="2">RidA family protein</fullName>
    </submittedName>
</protein>
<dbReference type="AlphaFoldDB" id="A0A975RYU1"/>
<dbReference type="RefSeq" id="WP_215606383.1">
    <property type="nucleotide sequence ID" value="NZ_CP076136.1"/>
</dbReference>
<dbReference type="Gene3D" id="3.30.1330.40">
    <property type="entry name" value="RutC-like"/>
    <property type="match status" value="1"/>
</dbReference>
<dbReference type="PANTHER" id="PTHR11803:SF58">
    <property type="entry name" value="PROTEIN HMF1-RELATED"/>
    <property type="match status" value="1"/>
</dbReference>
<dbReference type="InterPro" id="IPR035959">
    <property type="entry name" value="RutC-like_sf"/>
</dbReference>
<gene>
    <name evidence="2" type="ORF">KMZ93_12670</name>
</gene>
<proteinExistence type="inferred from homology"/>
<organism evidence="2 3">
    <name type="scientific">Bradyrhizobium sediminis</name>
    <dbReference type="NCBI Taxonomy" id="2840469"/>
    <lineage>
        <taxon>Bacteria</taxon>
        <taxon>Pseudomonadati</taxon>
        <taxon>Pseudomonadota</taxon>
        <taxon>Alphaproteobacteria</taxon>
        <taxon>Hyphomicrobiales</taxon>
        <taxon>Nitrobacteraceae</taxon>
        <taxon>Bradyrhizobium</taxon>
    </lineage>
</organism>
<reference evidence="2 3" key="1">
    <citation type="submission" date="2021-06" db="EMBL/GenBank/DDBJ databases">
        <title>Bradyrhizobium sp. S2-11-4 Genome sequencing.</title>
        <authorList>
            <person name="Jin L."/>
        </authorList>
    </citation>
    <scope>NUCLEOTIDE SEQUENCE [LARGE SCALE GENOMIC DNA]</scope>
    <source>
        <strain evidence="2 3">S2-11-4</strain>
    </source>
</reference>
<dbReference type="GO" id="GO:0019239">
    <property type="term" value="F:deaminase activity"/>
    <property type="evidence" value="ECO:0007669"/>
    <property type="project" value="TreeGrafter"/>
</dbReference>
<sequence length="138" mass="14565">MTHETTPSIVRINPPELGTPPGYSQVVDVSANRIIFIAGQTALDRDGNLVGKNDFAAQAAQVFSNLAIALAAGNCTASNVVKLTVFLTDMGNLALYREARNRFFASVTPPAAPAVTLVEVSKLYGPDFMIEIEAIAAA</sequence>